<sequence length="311" mass="33829">MFTHKDKTLNQRLMPKLAKRGLLAIAPVLVTSAIGTAPALGATFAFSEASAFLDGFSHNPYYASTFVKTRTLTTTLYGSNWNSTTHDSSVVSIDPGTGSVFAQSLADALFLTDFSAFGYNNALSQAGGTGSEYRGIAQSEAKLMGNFFVNPTETFSFNFDAFFDLFAAIDNPKSERSTASANISFLLFGSSEPDFTHSSILDYFSVSGHLDTGSYQEEMPFYFEKSDSFHLYDSNAFAIYDQPGLNYEEGSLFVTGGFQRSFDRPMHLSLVEVKNTEVTVKAPEPSSILALLVLGGVMGPIFGSRRQAIKK</sequence>
<organism evidence="2 3">
    <name type="scientific">Oscillatoria acuminata PCC 6304</name>
    <dbReference type="NCBI Taxonomy" id="56110"/>
    <lineage>
        <taxon>Bacteria</taxon>
        <taxon>Bacillati</taxon>
        <taxon>Cyanobacteriota</taxon>
        <taxon>Cyanophyceae</taxon>
        <taxon>Oscillatoriophycideae</taxon>
        <taxon>Oscillatoriales</taxon>
        <taxon>Oscillatoriaceae</taxon>
        <taxon>Oscillatoria</taxon>
    </lineage>
</organism>
<name>K9TCY0_9CYAN</name>
<accession>K9TCY0</accession>
<evidence type="ECO:0000313" key="2">
    <source>
        <dbReference type="EMBL" id="AFY79849.1"/>
    </source>
</evidence>
<dbReference type="AlphaFoldDB" id="K9TCY0"/>
<dbReference type="InterPro" id="IPR013424">
    <property type="entry name" value="Ice-binding_C"/>
</dbReference>
<protein>
    <recommendedName>
        <fullName evidence="1">Ice-binding protein C-terminal domain-containing protein</fullName>
    </recommendedName>
</protein>
<dbReference type="EMBL" id="CP003607">
    <property type="protein sequence ID" value="AFY79849.1"/>
    <property type="molecule type" value="Genomic_DNA"/>
</dbReference>
<dbReference type="RefSeq" id="WP_015146499.1">
    <property type="nucleotide sequence ID" value="NC_019693.1"/>
</dbReference>
<evidence type="ECO:0000313" key="3">
    <source>
        <dbReference type="Proteomes" id="UP000010367"/>
    </source>
</evidence>
<dbReference type="HOGENOM" id="CLU_077661_0_0_3"/>
<reference evidence="2 3" key="1">
    <citation type="submission" date="2012-06" db="EMBL/GenBank/DDBJ databases">
        <title>Finished chromosome of genome of Oscillatoria acuminata PCC 6304.</title>
        <authorList>
            <consortium name="US DOE Joint Genome Institute"/>
            <person name="Gugger M."/>
            <person name="Coursin T."/>
            <person name="Rippka R."/>
            <person name="Tandeau De Marsac N."/>
            <person name="Huntemann M."/>
            <person name="Wei C.-L."/>
            <person name="Han J."/>
            <person name="Detter J.C."/>
            <person name="Han C."/>
            <person name="Tapia R."/>
            <person name="Davenport K."/>
            <person name="Daligault H."/>
            <person name="Erkkila T."/>
            <person name="Gu W."/>
            <person name="Munk A.C.C."/>
            <person name="Teshima H."/>
            <person name="Xu Y."/>
            <person name="Chain P."/>
            <person name="Chen A."/>
            <person name="Krypides N."/>
            <person name="Mavromatis K."/>
            <person name="Markowitz V."/>
            <person name="Szeto E."/>
            <person name="Ivanova N."/>
            <person name="Mikhailova N."/>
            <person name="Ovchinnikova G."/>
            <person name="Pagani I."/>
            <person name="Pati A."/>
            <person name="Goodwin L."/>
            <person name="Peters L."/>
            <person name="Pitluck S."/>
            <person name="Woyke T."/>
            <person name="Kerfeld C."/>
        </authorList>
    </citation>
    <scope>NUCLEOTIDE SEQUENCE [LARGE SCALE GENOMIC DNA]</scope>
    <source>
        <strain evidence="2 3">PCC 6304</strain>
    </source>
</reference>
<dbReference type="InParanoid" id="K9TCY0"/>
<feature type="domain" description="Ice-binding protein C-terminal" evidence="1">
    <location>
        <begin position="282"/>
        <end position="306"/>
    </location>
</feature>
<dbReference type="Proteomes" id="UP000010367">
    <property type="component" value="Chromosome"/>
</dbReference>
<gene>
    <name evidence="2" type="ORF">Oscil6304_0091</name>
</gene>
<evidence type="ECO:0000259" key="1">
    <source>
        <dbReference type="Pfam" id="PF07589"/>
    </source>
</evidence>
<dbReference type="eggNOG" id="ENOG5032RTQ">
    <property type="taxonomic scope" value="Bacteria"/>
</dbReference>
<proteinExistence type="predicted"/>
<dbReference type="Pfam" id="PF07589">
    <property type="entry name" value="PEP-CTERM"/>
    <property type="match status" value="1"/>
</dbReference>
<dbReference type="KEGG" id="oac:Oscil6304_0091"/>
<keyword evidence="3" id="KW-1185">Reference proteome</keyword>